<keyword evidence="3" id="KW-1185">Reference proteome</keyword>
<dbReference type="Gene3D" id="3.50.50.60">
    <property type="entry name" value="FAD/NAD(P)-binding domain"/>
    <property type="match status" value="1"/>
</dbReference>
<dbReference type="InterPro" id="IPR002937">
    <property type="entry name" value="Amino_oxidase"/>
</dbReference>
<evidence type="ECO:0000313" key="2">
    <source>
        <dbReference type="EMBL" id="UTI65188.1"/>
    </source>
</evidence>
<reference evidence="2 3" key="1">
    <citation type="submission" date="2022-06" db="EMBL/GenBank/DDBJ databases">
        <title>Paraconexibacter antarcticus.</title>
        <authorList>
            <person name="Kim C.S."/>
        </authorList>
    </citation>
    <scope>NUCLEOTIDE SEQUENCE [LARGE SCALE GENOMIC DNA]</scope>
    <source>
        <strain evidence="2 3">02-257</strain>
    </source>
</reference>
<organism evidence="2 3">
    <name type="scientific">Paraconexibacter antarcticus</name>
    <dbReference type="NCBI Taxonomy" id="2949664"/>
    <lineage>
        <taxon>Bacteria</taxon>
        <taxon>Bacillati</taxon>
        <taxon>Actinomycetota</taxon>
        <taxon>Thermoleophilia</taxon>
        <taxon>Solirubrobacterales</taxon>
        <taxon>Paraconexibacteraceae</taxon>
        <taxon>Paraconexibacter</taxon>
    </lineage>
</organism>
<dbReference type="PANTHER" id="PTHR42841">
    <property type="entry name" value="AMINE OXIDASE"/>
    <property type="match status" value="1"/>
</dbReference>
<dbReference type="Pfam" id="PF01593">
    <property type="entry name" value="Amino_oxidase"/>
    <property type="match status" value="1"/>
</dbReference>
<evidence type="ECO:0000259" key="1">
    <source>
        <dbReference type="Pfam" id="PF01593"/>
    </source>
</evidence>
<feature type="domain" description="Amine oxidase" evidence="1">
    <location>
        <begin position="16"/>
        <end position="417"/>
    </location>
</feature>
<proteinExistence type="predicted"/>
<dbReference type="Gene3D" id="1.10.3110.10">
    <property type="entry name" value="protoporphyrinogen ix oxidase, domain 3"/>
    <property type="match status" value="1"/>
</dbReference>
<dbReference type="InterPro" id="IPR036188">
    <property type="entry name" value="FAD/NAD-bd_sf"/>
</dbReference>
<dbReference type="RefSeq" id="WP_254571875.1">
    <property type="nucleotide sequence ID" value="NZ_CP098502.1"/>
</dbReference>
<dbReference type="SUPFAM" id="SSF51905">
    <property type="entry name" value="FAD/NAD(P)-binding domain"/>
    <property type="match status" value="1"/>
</dbReference>
<sequence>MSLTSQPPVLVVGAGLAGLACARELHRRGVPVHVVEASDAVGGRVRTDRQDGFLLDRGFQVLLAGYPEAKLQLDLDALDLRPFHPGALVQRGGRRIEVADPRRHPLAALGALRAGLATPADGVAMARLLWQGRAAVRSGLDHDGGGDTQSTIAALHAAGISERLIDGFLRPFLTGITLDPDLRVSARFARFVLGSFLAGPTAVPAAGMQAIPDQLAAGLPPGCVRLGARVLGVEEDGVTLTGGVRLDAAAVVVATDGPAAARLLPGLPDPGGVSTVALWFDAPVSPTGGRPLLVLEGDGAPGALVNNVAVLSDVAPGYAPAGRSLVNASLPAGRGDGLDDDALEHAVRAQLHGWFGHEVDAWRLLRVDRIAHAQPRQEPGTLDPPQRPVRRQDGLWVCGDHRDTASINGALASGRRTGIEVAVALHERALVAAG</sequence>
<gene>
    <name evidence="2" type="ORF">NBH00_03020</name>
</gene>
<name>A0ABY5DV65_9ACTN</name>
<accession>A0ABY5DV65</accession>
<dbReference type="Gene3D" id="3.90.660.20">
    <property type="entry name" value="Protoporphyrinogen oxidase, mitochondrial, domain 2"/>
    <property type="match status" value="1"/>
</dbReference>
<protein>
    <submittedName>
        <fullName evidence="2">FAD-dependent oxidoreductase</fullName>
    </submittedName>
</protein>
<dbReference type="EMBL" id="CP098502">
    <property type="protein sequence ID" value="UTI65188.1"/>
    <property type="molecule type" value="Genomic_DNA"/>
</dbReference>
<dbReference type="Proteomes" id="UP001056035">
    <property type="component" value="Chromosome"/>
</dbReference>
<evidence type="ECO:0000313" key="3">
    <source>
        <dbReference type="Proteomes" id="UP001056035"/>
    </source>
</evidence>